<name>A0A3N5Y5L2_9ALTE</name>
<gene>
    <name evidence="3" type="ORF">DRW07_03715</name>
</gene>
<keyword evidence="1" id="KW-0812">Transmembrane</keyword>
<feature type="transmembrane region" description="Helical" evidence="1">
    <location>
        <begin position="212"/>
        <end position="229"/>
    </location>
</feature>
<evidence type="ECO:0008006" key="5">
    <source>
        <dbReference type="Google" id="ProtNLM"/>
    </source>
</evidence>
<dbReference type="EMBL" id="RPOK01000001">
    <property type="protein sequence ID" value="RPJ68523.1"/>
    <property type="molecule type" value="Genomic_DNA"/>
</dbReference>
<feature type="signal peptide" evidence="2">
    <location>
        <begin position="1"/>
        <end position="27"/>
    </location>
</feature>
<protein>
    <recommendedName>
        <fullName evidence="5">PEP-CTERM sorting domain-containing protein</fullName>
    </recommendedName>
</protein>
<proteinExistence type="predicted"/>
<dbReference type="OrthoDB" id="13618at226"/>
<keyword evidence="1" id="KW-0472">Membrane</keyword>
<keyword evidence="4" id="KW-1185">Reference proteome</keyword>
<dbReference type="AlphaFoldDB" id="A0A3N5Y5L2"/>
<dbReference type="RefSeq" id="WP_124026524.1">
    <property type="nucleotide sequence ID" value="NZ_JBHRSN010000005.1"/>
</dbReference>
<organism evidence="3 4">
    <name type="scientific">Alteromonas sediminis</name>
    <dbReference type="NCBI Taxonomy" id="2259342"/>
    <lineage>
        <taxon>Bacteria</taxon>
        <taxon>Pseudomonadati</taxon>
        <taxon>Pseudomonadota</taxon>
        <taxon>Gammaproteobacteria</taxon>
        <taxon>Alteromonadales</taxon>
        <taxon>Alteromonadaceae</taxon>
        <taxon>Alteromonas/Salinimonas group</taxon>
        <taxon>Alteromonas</taxon>
    </lineage>
</organism>
<evidence type="ECO:0000256" key="1">
    <source>
        <dbReference type="SAM" id="Phobius"/>
    </source>
</evidence>
<accession>A0A3N5Y5L2</accession>
<comment type="caution">
    <text evidence="3">The sequence shown here is derived from an EMBL/GenBank/DDBJ whole genome shotgun (WGS) entry which is preliminary data.</text>
</comment>
<evidence type="ECO:0000313" key="4">
    <source>
        <dbReference type="Proteomes" id="UP000275281"/>
    </source>
</evidence>
<feature type="chain" id="PRO_5018273113" description="PEP-CTERM sorting domain-containing protein" evidence="2">
    <location>
        <begin position="28"/>
        <end position="235"/>
    </location>
</feature>
<reference evidence="3 4" key="1">
    <citation type="submission" date="2018-11" db="EMBL/GenBank/DDBJ databases">
        <authorList>
            <person name="Ye M.-Q."/>
            <person name="Du Z.-J."/>
        </authorList>
    </citation>
    <scope>NUCLEOTIDE SEQUENCE [LARGE SCALE GENOMIC DNA]</scope>
    <source>
        <strain evidence="3 4">U0105</strain>
    </source>
</reference>
<evidence type="ECO:0000313" key="3">
    <source>
        <dbReference type="EMBL" id="RPJ68523.1"/>
    </source>
</evidence>
<dbReference type="Proteomes" id="UP000275281">
    <property type="component" value="Unassembled WGS sequence"/>
</dbReference>
<keyword evidence="2" id="KW-0732">Signal</keyword>
<evidence type="ECO:0000256" key="2">
    <source>
        <dbReference type="SAM" id="SignalP"/>
    </source>
</evidence>
<keyword evidence="1" id="KW-1133">Transmembrane helix</keyword>
<sequence length="235" mass="24720">MKNKLSSALSLLAGAGLMAMTSFSSQAAYIVSDNVVTGDEMAGIQVSAYIDDVLFETFTWQAINTVPGTSGNEYDDAEELSGGVSGTGWSLEQEGFTLGECSPCTPEGATIYGAWSFFQEGANINKLVISTVSTSGDLLAVFDNETAGPVLDTLGSGTGRGFFLLPGSDFKVAASYNDQVEGELFSSLTLEFASNAGFSFWADTDLVEKVSAPHVFSLLGLALAFSAFARRKRQA</sequence>